<dbReference type="SMART" id="SM00530">
    <property type="entry name" value="HTH_XRE"/>
    <property type="match status" value="1"/>
</dbReference>
<reference evidence="6" key="2">
    <citation type="journal article" date="2020" name="Int. J. Syst. Evol. Microbiol.">
        <title>Genomic insights into a novel species Rhodoferax aquaticus sp. nov., isolated from freshwater.</title>
        <authorList>
            <person name="Li T."/>
            <person name="Zhuo Y."/>
            <person name="Jin C.Z."/>
            <person name="Wu X."/>
            <person name="Ko S.R."/>
            <person name="Jin F.J."/>
            <person name="Ahn C.Y."/>
            <person name="Oh H.M."/>
            <person name="Lee H.G."/>
            <person name="Jin L."/>
        </authorList>
    </citation>
    <scope>NUCLEOTIDE SEQUENCE [LARGE SCALE GENOMIC DNA]</scope>
    <source>
        <strain evidence="6">Gr-4</strain>
    </source>
</reference>
<dbReference type="AlphaFoldDB" id="A0A515EKW5"/>
<keyword evidence="6" id="KW-1185">Reference proteome</keyword>
<dbReference type="InterPro" id="IPR010982">
    <property type="entry name" value="Lambda_DNA-bd_dom_sf"/>
</dbReference>
<dbReference type="RefSeq" id="WP_142809054.1">
    <property type="nucleotide sequence ID" value="NZ_CP036282.1"/>
</dbReference>
<evidence type="ECO:0000256" key="2">
    <source>
        <dbReference type="ARBA" id="ARBA00023125"/>
    </source>
</evidence>
<dbReference type="GO" id="GO:0005829">
    <property type="term" value="C:cytosol"/>
    <property type="evidence" value="ECO:0007669"/>
    <property type="project" value="TreeGrafter"/>
</dbReference>
<dbReference type="GO" id="GO:0003700">
    <property type="term" value="F:DNA-binding transcription factor activity"/>
    <property type="evidence" value="ECO:0007669"/>
    <property type="project" value="TreeGrafter"/>
</dbReference>
<accession>A0A515EKW5</accession>
<dbReference type="SUPFAM" id="SSF47413">
    <property type="entry name" value="lambda repressor-like DNA-binding domains"/>
    <property type="match status" value="1"/>
</dbReference>
<evidence type="ECO:0000313" key="6">
    <source>
        <dbReference type="Proteomes" id="UP000317365"/>
    </source>
</evidence>
<dbReference type="KEGG" id="rhg:EXZ61_03465"/>
<keyword evidence="1" id="KW-0805">Transcription regulation</keyword>
<evidence type="ECO:0000256" key="1">
    <source>
        <dbReference type="ARBA" id="ARBA00023015"/>
    </source>
</evidence>
<dbReference type="Gene3D" id="1.10.260.40">
    <property type="entry name" value="lambda repressor-like DNA-binding domains"/>
    <property type="match status" value="1"/>
</dbReference>
<evidence type="ECO:0000313" key="5">
    <source>
        <dbReference type="EMBL" id="QDL53307.1"/>
    </source>
</evidence>
<keyword evidence="2" id="KW-0238">DNA-binding</keyword>
<gene>
    <name evidence="5" type="ORF">EXZ61_03465</name>
</gene>
<feature type="domain" description="HTH cro/C1-type" evidence="4">
    <location>
        <begin position="49"/>
        <end position="104"/>
    </location>
</feature>
<dbReference type="InterPro" id="IPR050807">
    <property type="entry name" value="TransReg_Diox_bact_type"/>
</dbReference>
<dbReference type="PANTHER" id="PTHR46797:SF23">
    <property type="entry name" value="HTH-TYPE TRANSCRIPTIONAL REGULATOR SUTR"/>
    <property type="match status" value="1"/>
</dbReference>
<dbReference type="Pfam" id="PF01381">
    <property type="entry name" value="HTH_3"/>
    <property type="match status" value="1"/>
</dbReference>
<organism evidence="5 6">
    <name type="scientific">Rhodoferax aquaticus</name>
    <dbReference type="NCBI Taxonomy" id="2527691"/>
    <lineage>
        <taxon>Bacteria</taxon>
        <taxon>Pseudomonadati</taxon>
        <taxon>Pseudomonadota</taxon>
        <taxon>Betaproteobacteria</taxon>
        <taxon>Burkholderiales</taxon>
        <taxon>Comamonadaceae</taxon>
        <taxon>Rhodoferax</taxon>
    </lineage>
</organism>
<dbReference type="PROSITE" id="PS50943">
    <property type="entry name" value="HTH_CROC1"/>
    <property type="match status" value="1"/>
</dbReference>
<dbReference type="EMBL" id="CP036282">
    <property type="protein sequence ID" value="QDL53307.1"/>
    <property type="molecule type" value="Genomic_DNA"/>
</dbReference>
<dbReference type="InterPro" id="IPR001387">
    <property type="entry name" value="Cro/C1-type_HTH"/>
</dbReference>
<dbReference type="GO" id="GO:0003677">
    <property type="term" value="F:DNA binding"/>
    <property type="evidence" value="ECO:0007669"/>
    <property type="project" value="UniProtKB-KW"/>
</dbReference>
<proteinExistence type="predicted"/>
<dbReference type="Proteomes" id="UP000317365">
    <property type="component" value="Chromosome"/>
</dbReference>
<protein>
    <submittedName>
        <fullName evidence="5">XRE family transcriptional regulator</fullName>
    </submittedName>
</protein>
<dbReference type="PANTHER" id="PTHR46797">
    <property type="entry name" value="HTH-TYPE TRANSCRIPTIONAL REGULATOR"/>
    <property type="match status" value="1"/>
</dbReference>
<sequence>MHALPPDAPRNIEDALCVNECVPVKGHPSDTLEVTKKVVNYKKAVGSRIKALRTESSLSQEILSERCGIFRTYLSRIESGLANPTLVVLVALAQSLGVEPFELLLVDKHEPRA</sequence>
<dbReference type="CDD" id="cd00093">
    <property type="entry name" value="HTH_XRE"/>
    <property type="match status" value="1"/>
</dbReference>
<reference evidence="6" key="1">
    <citation type="submission" date="2019-02" db="EMBL/GenBank/DDBJ databases">
        <title>Complete genome sequence of Rhodoferax sp. Gr-4.</title>
        <authorList>
            <person name="Jin L."/>
        </authorList>
    </citation>
    <scope>NUCLEOTIDE SEQUENCE [LARGE SCALE GENOMIC DNA]</scope>
    <source>
        <strain evidence="6">Gr-4</strain>
    </source>
</reference>
<evidence type="ECO:0000256" key="3">
    <source>
        <dbReference type="ARBA" id="ARBA00023163"/>
    </source>
</evidence>
<keyword evidence="3" id="KW-0804">Transcription</keyword>
<evidence type="ECO:0000259" key="4">
    <source>
        <dbReference type="PROSITE" id="PS50943"/>
    </source>
</evidence>
<name>A0A515EKW5_9BURK</name>